<evidence type="ECO:0000313" key="1">
    <source>
        <dbReference type="EMBL" id="OAI17176.1"/>
    </source>
</evidence>
<dbReference type="OrthoDB" id="337830at2"/>
<comment type="caution">
    <text evidence="1">The sequence shown here is derived from an EMBL/GenBank/DDBJ whole genome shotgun (WGS) entry which is preliminary data.</text>
</comment>
<organism evidence="1 2">
    <name type="scientific">Methylomonas koyamae</name>
    <dbReference type="NCBI Taxonomy" id="702114"/>
    <lineage>
        <taxon>Bacteria</taxon>
        <taxon>Pseudomonadati</taxon>
        <taxon>Pseudomonadota</taxon>
        <taxon>Gammaproteobacteria</taxon>
        <taxon>Methylococcales</taxon>
        <taxon>Methylococcaceae</taxon>
        <taxon>Methylomonas</taxon>
    </lineage>
</organism>
<accession>A0A177NGF2</accession>
<dbReference type="EMBL" id="LUUK01000179">
    <property type="protein sequence ID" value="OAI17176.1"/>
    <property type="molecule type" value="Genomic_DNA"/>
</dbReference>
<proteinExistence type="predicted"/>
<evidence type="ECO:0000313" key="2">
    <source>
        <dbReference type="Proteomes" id="UP000077628"/>
    </source>
</evidence>
<dbReference type="AlphaFoldDB" id="A0A177NGF2"/>
<keyword evidence="2" id="KW-1185">Reference proteome</keyword>
<dbReference type="STRING" id="702114.A1355_08355"/>
<name>A0A177NGF2_9GAMM</name>
<dbReference type="RefSeq" id="WP_064029692.1">
    <property type="nucleotide sequence ID" value="NZ_LUUK01000179.1"/>
</dbReference>
<dbReference type="Proteomes" id="UP000077628">
    <property type="component" value="Unassembled WGS sequence"/>
</dbReference>
<protein>
    <submittedName>
        <fullName evidence="1">Amine oxidase</fullName>
    </submittedName>
</protein>
<reference evidence="2" key="1">
    <citation type="submission" date="2016-03" db="EMBL/GenBank/DDBJ databases">
        <authorList>
            <person name="Heylen K."/>
            <person name="De Vos P."/>
            <person name="Vekeman B."/>
        </authorList>
    </citation>
    <scope>NUCLEOTIDE SEQUENCE [LARGE SCALE GENOMIC DNA]</scope>
    <source>
        <strain evidence="2">R-45383</strain>
    </source>
</reference>
<sequence length="155" mass="17603">MTEHPVNTESLARFARQAAEIKSAARSSYDRLLAADLSRQRWDGCFQRNVLAVLAQVYDQAANVLQTLPFAPDPTPLDRGMSALTKLVLAEFDGFIETFLAYVVDKHRTSCALSNFPDEHKPDRDYLEVVKRDIAQLWREFAVNVNNRFLALTTE</sequence>
<gene>
    <name evidence="1" type="ORF">A1355_08355</name>
</gene>